<dbReference type="AlphaFoldDB" id="A0A934SRR0"/>
<name>A0A934SRR0_9BURK</name>
<protein>
    <submittedName>
        <fullName evidence="2">Uncharacterized protein</fullName>
    </submittedName>
</protein>
<feature type="transmembrane region" description="Helical" evidence="1">
    <location>
        <begin position="339"/>
        <end position="362"/>
    </location>
</feature>
<feature type="transmembrane region" description="Helical" evidence="1">
    <location>
        <begin position="131"/>
        <end position="152"/>
    </location>
</feature>
<keyword evidence="1" id="KW-0812">Transmembrane</keyword>
<feature type="transmembrane region" description="Helical" evidence="1">
    <location>
        <begin position="260"/>
        <end position="279"/>
    </location>
</feature>
<proteinExistence type="predicted"/>
<dbReference type="EMBL" id="JAEPBG010000002">
    <property type="protein sequence ID" value="MBK4734284.1"/>
    <property type="molecule type" value="Genomic_DNA"/>
</dbReference>
<comment type="caution">
    <text evidence="2">The sequence shown here is derived from an EMBL/GenBank/DDBJ whole genome shotgun (WGS) entry which is preliminary data.</text>
</comment>
<feature type="transmembrane region" description="Helical" evidence="1">
    <location>
        <begin position="315"/>
        <end position="333"/>
    </location>
</feature>
<sequence>MIVRNKMPASHVLAFLALSVLVLIPFLLCSPLPLSDYPNHLARMYLIAKLPHSAQLAQYYSLDWSFVPNLAMDLIVPRLIPPLSAESATLLFTAVALLLMASGAIALHRALYGSSSLAPFAAFLLLYNRHLLWGFLNYLFAVGLALWLMAFHVRMRDRSPALRILLFSLLSTILLVAHLHAFASYAILVGGYELSITWRQWREKRPLDWRSLLVAAAQFVLPIVLFFRFSATMGRSGENQFGNPIDKAVGLLDLFNNYNLPLDAFSFVLLVGLAAWALATKRLQLHRLMILPLAILFVLYLAIPHQFFSSYGADRRLLVMIALVAVAAMRIQVRSRRALALVCAAIALLFVARMAVIGVNWMHARAVYAPVMEAIDRLQPGSRVAVLYGCTDYPSLQNPPLEHVANMAVVKKDVYINSLFAEPGQQPLRVVTGFHAKYSVSPSQTFRMKASQMGTANPFKELPLERFDYVLMINPQFFVKERPAAMHLAFEKDNVRLYTVTH</sequence>
<keyword evidence="1" id="KW-0472">Membrane</keyword>
<keyword evidence="1" id="KW-1133">Transmembrane helix</keyword>
<reference evidence="2" key="1">
    <citation type="submission" date="2021-01" db="EMBL/GenBank/DDBJ databases">
        <title>Genome sequence of strain Noviherbaspirillum sp. DKR-6.</title>
        <authorList>
            <person name="Chaudhary D.K."/>
        </authorList>
    </citation>
    <scope>NUCLEOTIDE SEQUENCE</scope>
    <source>
        <strain evidence="2">DKR-6</strain>
    </source>
</reference>
<accession>A0A934SRR0</accession>
<dbReference type="RefSeq" id="WP_200591039.1">
    <property type="nucleotide sequence ID" value="NZ_JAEPBG010000002.1"/>
</dbReference>
<dbReference type="Proteomes" id="UP000622890">
    <property type="component" value="Unassembled WGS sequence"/>
</dbReference>
<evidence type="ECO:0000313" key="3">
    <source>
        <dbReference type="Proteomes" id="UP000622890"/>
    </source>
</evidence>
<feature type="transmembrane region" description="Helical" evidence="1">
    <location>
        <begin position="285"/>
        <end position="303"/>
    </location>
</feature>
<gene>
    <name evidence="2" type="ORF">JJB74_06675</name>
</gene>
<evidence type="ECO:0000256" key="1">
    <source>
        <dbReference type="SAM" id="Phobius"/>
    </source>
</evidence>
<evidence type="ECO:0000313" key="2">
    <source>
        <dbReference type="EMBL" id="MBK4734284.1"/>
    </source>
</evidence>
<keyword evidence="3" id="KW-1185">Reference proteome</keyword>
<organism evidence="2 3">
    <name type="scientific">Noviherbaspirillum pedocola</name>
    <dbReference type="NCBI Taxonomy" id="2801341"/>
    <lineage>
        <taxon>Bacteria</taxon>
        <taxon>Pseudomonadati</taxon>
        <taxon>Pseudomonadota</taxon>
        <taxon>Betaproteobacteria</taxon>
        <taxon>Burkholderiales</taxon>
        <taxon>Oxalobacteraceae</taxon>
        <taxon>Noviherbaspirillum</taxon>
    </lineage>
</organism>
<feature type="transmembrane region" description="Helical" evidence="1">
    <location>
        <begin position="88"/>
        <end position="111"/>
    </location>
</feature>
<feature type="transmembrane region" description="Helical" evidence="1">
    <location>
        <begin position="209"/>
        <end position="227"/>
    </location>
</feature>
<feature type="transmembrane region" description="Helical" evidence="1">
    <location>
        <begin position="164"/>
        <end position="189"/>
    </location>
</feature>